<keyword evidence="2" id="KW-1185">Reference proteome</keyword>
<dbReference type="Pfam" id="PF21858">
    <property type="entry name" value="DUF6914"/>
    <property type="match status" value="1"/>
</dbReference>
<name>A0A084QHG2_STAC4</name>
<evidence type="ECO:0000313" key="2">
    <source>
        <dbReference type="Proteomes" id="UP000028524"/>
    </source>
</evidence>
<dbReference type="OrthoDB" id="10292861at2759"/>
<sequence>MSAKLEWKVPKAFEPVRLALGEQLDLYLVLYPLYEGQDLPKEGYHHWQFLISPRPETSHVTGGGYDLVKKTGERSDGQGTSTIATVRVRNVCLRERNEGRARIRLASILDPQRVHVTMLTTNPLNCPASYTAEEWAKAAYFNLTVNPRWFRESLPEWNVIKTKLAAYAAEKRATGRLMSAEKYYSAQDPRNDASLVREMCTWCHVENRELHA</sequence>
<organism evidence="1 2">
    <name type="scientific">Stachybotrys chlorohalonatus (strain IBT 40285)</name>
    <dbReference type="NCBI Taxonomy" id="1283841"/>
    <lineage>
        <taxon>Eukaryota</taxon>
        <taxon>Fungi</taxon>
        <taxon>Dikarya</taxon>
        <taxon>Ascomycota</taxon>
        <taxon>Pezizomycotina</taxon>
        <taxon>Sordariomycetes</taxon>
        <taxon>Hypocreomycetidae</taxon>
        <taxon>Hypocreales</taxon>
        <taxon>Stachybotryaceae</taxon>
        <taxon>Stachybotrys</taxon>
    </lineage>
</organism>
<evidence type="ECO:0000313" key="1">
    <source>
        <dbReference type="EMBL" id="KFA63397.1"/>
    </source>
</evidence>
<dbReference type="InterPro" id="IPR054208">
    <property type="entry name" value="DUF6914"/>
</dbReference>
<dbReference type="EMBL" id="KL660741">
    <property type="protein sequence ID" value="KFA63397.1"/>
    <property type="molecule type" value="Genomic_DNA"/>
</dbReference>
<dbReference type="AlphaFoldDB" id="A0A084QHG2"/>
<accession>A0A084QHG2</accession>
<proteinExistence type="predicted"/>
<gene>
    <name evidence="1" type="ORF">S40285_09937</name>
</gene>
<dbReference type="InParanoid" id="A0A084QHG2"/>
<protein>
    <submittedName>
        <fullName evidence="1">Uncharacterized protein</fullName>
    </submittedName>
</protein>
<dbReference type="HOGENOM" id="CLU_1300407_0_0_1"/>
<dbReference type="Proteomes" id="UP000028524">
    <property type="component" value="Unassembled WGS sequence"/>
</dbReference>
<reference evidence="1 2" key="1">
    <citation type="journal article" date="2014" name="BMC Genomics">
        <title>Comparative genome sequencing reveals chemotype-specific gene clusters in the toxigenic black mold Stachybotrys.</title>
        <authorList>
            <person name="Semeiks J."/>
            <person name="Borek D."/>
            <person name="Otwinowski Z."/>
            <person name="Grishin N.V."/>
        </authorList>
    </citation>
    <scope>NUCLEOTIDE SEQUENCE [LARGE SCALE GENOMIC DNA]</scope>
    <source>
        <strain evidence="1 2">IBT 40285</strain>
    </source>
</reference>